<reference evidence="2 3" key="1">
    <citation type="submission" date="2017-06" db="EMBL/GenBank/DDBJ databases">
        <title>Isolation and characterization of a thermophilic and butanogenic Thermoanaerobacterium thermosaccharolyticum M5 capable of efficient degradation of hemicellulose.</title>
        <authorList>
            <person name="Xin F."/>
            <person name="Jiang Y."/>
        </authorList>
    </citation>
    <scope>NUCLEOTIDE SEQUENCE [LARGE SCALE GENOMIC DNA]</scope>
    <source>
        <strain evidence="2 3">M5</strain>
    </source>
</reference>
<protein>
    <submittedName>
        <fullName evidence="2">Uncharacterized protein</fullName>
    </submittedName>
</protein>
<dbReference type="RefSeq" id="WP_094043237.1">
    <property type="nucleotide sequence ID" value="NZ_NKHD01000002.1"/>
</dbReference>
<proteinExistence type="predicted"/>
<keyword evidence="1" id="KW-1133">Transmembrane helix</keyword>
<gene>
    <name evidence="2" type="ORF">CE561_00685</name>
</gene>
<feature type="transmembrane region" description="Helical" evidence="1">
    <location>
        <begin position="208"/>
        <end position="229"/>
    </location>
</feature>
<sequence length="303" mass="36350">MFKILALKNIFSNRELAVGFWLFVLLLYALSKKDIRKSLLDIIKIFFSKKFIGWHISMLLYVLLIIFILFKIGFWEFRLLKDTIIWYISVAIVTSIKSIGEAKDMKYFENIIKDNVKIVIILEFIINLYNFSLICEIILIPVISFLYLFKMSFELKTKYQNENYKSIIKLLNIITAVIGIYILFYSTIKFLSDIKNIVFLDLFKDLILPSILSIMFVPYVYLFVLYSTYEKVFIILKYKKTIDDKYRFLLYFRIILFCKFNIVKVNNFINYSKIMYNYIKSKDDINLLFKNYKTNVITYNVDK</sequence>
<evidence type="ECO:0000256" key="1">
    <source>
        <dbReference type="SAM" id="Phobius"/>
    </source>
</evidence>
<dbReference type="Proteomes" id="UP000215301">
    <property type="component" value="Unassembled WGS sequence"/>
</dbReference>
<evidence type="ECO:0000313" key="2">
    <source>
        <dbReference type="EMBL" id="OXT09513.1"/>
    </source>
</evidence>
<dbReference type="EMBL" id="NKHD01000002">
    <property type="protein sequence ID" value="OXT09513.1"/>
    <property type="molecule type" value="Genomic_DNA"/>
</dbReference>
<comment type="caution">
    <text evidence="2">The sequence shown here is derived from an EMBL/GenBank/DDBJ whole genome shotgun (WGS) entry which is preliminary data.</text>
</comment>
<feature type="transmembrane region" description="Helical" evidence="1">
    <location>
        <begin position="51"/>
        <end position="72"/>
    </location>
</feature>
<accession>A0A231VMP6</accession>
<feature type="transmembrane region" description="Helical" evidence="1">
    <location>
        <begin position="120"/>
        <end position="149"/>
    </location>
</feature>
<name>A0A231VMP6_THETR</name>
<feature type="transmembrane region" description="Helical" evidence="1">
    <location>
        <begin position="250"/>
        <end position="269"/>
    </location>
</feature>
<keyword evidence="1" id="KW-0472">Membrane</keyword>
<feature type="transmembrane region" description="Helical" evidence="1">
    <location>
        <begin position="170"/>
        <end position="188"/>
    </location>
</feature>
<evidence type="ECO:0000313" key="3">
    <source>
        <dbReference type="Proteomes" id="UP000215301"/>
    </source>
</evidence>
<dbReference type="AlphaFoldDB" id="A0A231VMP6"/>
<keyword evidence="1" id="KW-0812">Transmembrane</keyword>
<organism evidence="2 3">
    <name type="scientific">Thermoanaerobacterium thermosaccharolyticum</name>
    <name type="common">Clostridium thermosaccharolyticum</name>
    <dbReference type="NCBI Taxonomy" id="1517"/>
    <lineage>
        <taxon>Bacteria</taxon>
        <taxon>Bacillati</taxon>
        <taxon>Bacillota</taxon>
        <taxon>Clostridia</taxon>
        <taxon>Thermoanaerobacterales</taxon>
        <taxon>Thermoanaerobacteraceae</taxon>
        <taxon>Thermoanaerobacterium</taxon>
    </lineage>
</organism>